<evidence type="ECO:0000313" key="5">
    <source>
        <dbReference type="EMBL" id="UZX30108.1"/>
    </source>
</evidence>
<dbReference type="InterPro" id="IPR000835">
    <property type="entry name" value="HTH_MarR-typ"/>
</dbReference>
<dbReference type="Pfam" id="PF12802">
    <property type="entry name" value="MarR_2"/>
    <property type="match status" value="1"/>
</dbReference>
<evidence type="ECO:0000256" key="2">
    <source>
        <dbReference type="ARBA" id="ARBA00023125"/>
    </source>
</evidence>
<dbReference type="EMBL" id="CP084389">
    <property type="protein sequence ID" value="UZX30108.1"/>
    <property type="molecule type" value="Genomic_DNA"/>
</dbReference>
<evidence type="ECO:0000313" key="6">
    <source>
        <dbReference type="Proteomes" id="UP001164557"/>
    </source>
</evidence>
<dbReference type="RefSeq" id="WP_046326841.1">
    <property type="nucleotide sequence ID" value="NZ_CP084389.1"/>
</dbReference>
<dbReference type="PANTHER" id="PTHR42756">
    <property type="entry name" value="TRANSCRIPTIONAL REGULATOR, MARR"/>
    <property type="match status" value="1"/>
</dbReference>
<evidence type="ECO:0000259" key="4">
    <source>
        <dbReference type="PROSITE" id="PS50995"/>
    </source>
</evidence>
<sequence>MSELSDDLMRQLHYIMRASRYYLYQNKVPISGQKRVLAVLKLEDGLSQNYLAEILALKPGSLAELLKKMELKGDITRKTDEQDKRIKRVYLTDSGREKANKLKLWVDKRDTEPFFAGLTEKEQEQLRQLLEKISNNWDDDFKEKMGEMIDPADRMAKFKKWCKYAADHDCSKEELHKMCKHMPKHHHCRPDFDMDDECVRNYCKFRKMHKYNRDFYPKCWHNENEDL</sequence>
<proteinExistence type="predicted"/>
<keyword evidence="3" id="KW-0804">Transcription</keyword>
<dbReference type="PRINTS" id="PR00598">
    <property type="entry name" value="HTHMARR"/>
</dbReference>
<protein>
    <submittedName>
        <fullName evidence="5">MarR family winged helix-turn-helix transcriptional regulator</fullName>
    </submittedName>
</protein>
<gene>
    <name evidence="5" type="ORF">LDX53_02585</name>
</gene>
<keyword evidence="6" id="KW-1185">Reference proteome</keyword>
<accession>A0AA47B542</accession>
<dbReference type="PANTHER" id="PTHR42756:SF1">
    <property type="entry name" value="TRANSCRIPTIONAL REPRESSOR OF EMRAB OPERON"/>
    <property type="match status" value="1"/>
</dbReference>
<dbReference type="GO" id="GO:0003700">
    <property type="term" value="F:DNA-binding transcription factor activity"/>
    <property type="evidence" value="ECO:0007669"/>
    <property type="project" value="InterPro"/>
</dbReference>
<dbReference type="AlphaFoldDB" id="A0AA47B542"/>
<evidence type="ECO:0000256" key="1">
    <source>
        <dbReference type="ARBA" id="ARBA00023015"/>
    </source>
</evidence>
<reference evidence="5" key="1">
    <citation type="submission" date="2021-09" db="EMBL/GenBank/DDBJ databases">
        <title>Lactobacillus species from Apis mellifera, Switzerland.</title>
        <authorList>
            <person name="Pfister J."/>
            <person name="Brown A."/>
            <person name="Neumann P."/>
            <person name="Collaud A."/>
            <person name="Retschnig G."/>
            <person name="Perreten V."/>
        </authorList>
    </citation>
    <scope>NUCLEOTIDE SEQUENCE</scope>
    <source>
        <strain evidence="5">IBH002</strain>
    </source>
</reference>
<dbReference type="SUPFAM" id="SSF46785">
    <property type="entry name" value="Winged helix' DNA-binding domain"/>
    <property type="match status" value="1"/>
</dbReference>
<dbReference type="PROSITE" id="PS50995">
    <property type="entry name" value="HTH_MARR_2"/>
    <property type="match status" value="1"/>
</dbReference>
<name>A0AA47B542_9LACO</name>
<keyword evidence="1" id="KW-0805">Transcription regulation</keyword>
<keyword evidence="2" id="KW-0238">DNA-binding</keyword>
<evidence type="ECO:0000256" key="3">
    <source>
        <dbReference type="ARBA" id="ARBA00023163"/>
    </source>
</evidence>
<dbReference type="InterPro" id="IPR036388">
    <property type="entry name" value="WH-like_DNA-bd_sf"/>
</dbReference>
<feature type="domain" description="HTH marR-type" evidence="4">
    <location>
        <begin position="5"/>
        <end position="135"/>
    </location>
</feature>
<dbReference type="GO" id="GO:0003677">
    <property type="term" value="F:DNA binding"/>
    <property type="evidence" value="ECO:0007669"/>
    <property type="project" value="UniProtKB-KW"/>
</dbReference>
<dbReference type="SMART" id="SM00347">
    <property type="entry name" value="HTH_MARR"/>
    <property type="match status" value="1"/>
</dbReference>
<dbReference type="Proteomes" id="UP001164557">
    <property type="component" value="Chromosome"/>
</dbReference>
<organism evidence="5 6">
    <name type="scientific">Lactobacillus helsingborgensis</name>
    <dbReference type="NCBI Taxonomy" id="1218494"/>
    <lineage>
        <taxon>Bacteria</taxon>
        <taxon>Bacillati</taxon>
        <taxon>Bacillota</taxon>
        <taxon>Bacilli</taxon>
        <taxon>Lactobacillales</taxon>
        <taxon>Lactobacillaceae</taxon>
        <taxon>Lactobacillus</taxon>
    </lineage>
</organism>
<dbReference type="InterPro" id="IPR036390">
    <property type="entry name" value="WH_DNA-bd_sf"/>
</dbReference>
<dbReference type="Gene3D" id="1.10.10.10">
    <property type="entry name" value="Winged helix-like DNA-binding domain superfamily/Winged helix DNA-binding domain"/>
    <property type="match status" value="1"/>
</dbReference>